<sequence>MSEDGTMQGWISGRPIRARFSEGDAAPESPAPPGAVDCHHHIFDNRFHVEGQVSVPDATVADYRDFQRRLGLSRSVFVASSNYGTDDRVVLDALEQVGTDRMRAVVILHGDADAARLPGLHDRGVRGIRVYFAKGDVPDHAGFDRLTRLAADRGWSVNVVGNRDREVLIDWESAMANAPCPIMIDHMGWTPQPAGPQSATGRMLRRLLAGGNVYVKLSGPYLSSRCGAPGFDDVDALARVLAAEAPERVVWGSDWPHPVAAQQHLPVDGALLFDQLTRWIPDPARRKLALVDNPERLYWND</sequence>
<evidence type="ECO:0000259" key="1">
    <source>
        <dbReference type="Pfam" id="PF04909"/>
    </source>
</evidence>
<feature type="domain" description="Amidohydrolase-related" evidence="1">
    <location>
        <begin position="36"/>
        <end position="298"/>
    </location>
</feature>
<dbReference type="SUPFAM" id="SSF51556">
    <property type="entry name" value="Metallo-dependent hydrolases"/>
    <property type="match status" value="1"/>
</dbReference>
<proteinExistence type="predicted"/>
<dbReference type="InterPro" id="IPR006680">
    <property type="entry name" value="Amidohydro-rel"/>
</dbReference>
<evidence type="ECO:0000313" key="3">
    <source>
        <dbReference type="Proteomes" id="UP000501568"/>
    </source>
</evidence>
<dbReference type="Proteomes" id="UP000501568">
    <property type="component" value="Chromosome"/>
</dbReference>
<dbReference type="RefSeq" id="WP_165325773.1">
    <property type="nucleotide sequence ID" value="NZ_CP049109.1"/>
</dbReference>
<dbReference type="AlphaFoldDB" id="A0A6G6Y1H3"/>
<dbReference type="InterPro" id="IPR032466">
    <property type="entry name" value="Metal_Hydrolase"/>
</dbReference>
<organism evidence="2 3">
    <name type="scientific">Stakelama tenebrarum</name>
    <dbReference type="NCBI Taxonomy" id="2711215"/>
    <lineage>
        <taxon>Bacteria</taxon>
        <taxon>Pseudomonadati</taxon>
        <taxon>Pseudomonadota</taxon>
        <taxon>Alphaproteobacteria</taxon>
        <taxon>Sphingomonadales</taxon>
        <taxon>Sphingomonadaceae</taxon>
        <taxon>Stakelama</taxon>
    </lineage>
</organism>
<gene>
    <name evidence="2" type="ORF">G5C33_02525</name>
</gene>
<dbReference type="PANTHER" id="PTHR35563">
    <property type="entry name" value="BARREL METAL-DEPENDENT HYDROLASE, PUTATIVE (AFU_ORTHOLOGUE AFUA_1G16240)-RELATED"/>
    <property type="match status" value="1"/>
</dbReference>
<keyword evidence="2" id="KW-0378">Hydrolase</keyword>
<dbReference type="InterPro" id="IPR052358">
    <property type="entry name" value="Aro_Compnd_Degr_Hydrolases"/>
</dbReference>
<protein>
    <submittedName>
        <fullName evidence="2">Amidohydrolase family protein</fullName>
    </submittedName>
</protein>
<dbReference type="EMBL" id="CP049109">
    <property type="protein sequence ID" value="QIG78775.1"/>
    <property type="molecule type" value="Genomic_DNA"/>
</dbReference>
<keyword evidence="3" id="KW-1185">Reference proteome</keyword>
<name>A0A6G6Y1H3_9SPHN</name>
<accession>A0A6G6Y1H3</accession>
<evidence type="ECO:0000313" key="2">
    <source>
        <dbReference type="EMBL" id="QIG78775.1"/>
    </source>
</evidence>
<dbReference type="Gene3D" id="3.20.20.140">
    <property type="entry name" value="Metal-dependent hydrolases"/>
    <property type="match status" value="1"/>
</dbReference>
<reference evidence="2 3" key="1">
    <citation type="submission" date="2020-02" db="EMBL/GenBank/DDBJ databases">
        <authorList>
            <person name="Zheng R.K."/>
            <person name="Sun C.M."/>
        </authorList>
    </citation>
    <scope>NUCLEOTIDE SEQUENCE [LARGE SCALE GENOMIC DNA]</scope>
    <source>
        <strain evidence="3">zrk23</strain>
    </source>
</reference>
<dbReference type="PANTHER" id="PTHR35563:SF2">
    <property type="entry name" value="BARREL METAL-DEPENDENT HYDROLASE, PUTATIVE (AFU_ORTHOLOGUE AFUA_1G16240)-RELATED"/>
    <property type="match status" value="1"/>
</dbReference>
<dbReference type="GO" id="GO:0016787">
    <property type="term" value="F:hydrolase activity"/>
    <property type="evidence" value="ECO:0007669"/>
    <property type="project" value="UniProtKB-KW"/>
</dbReference>
<dbReference type="KEGG" id="spzr:G5C33_02525"/>
<dbReference type="Pfam" id="PF04909">
    <property type="entry name" value="Amidohydro_2"/>
    <property type="match status" value="1"/>
</dbReference>